<keyword evidence="6 12" id="KW-1133">Transmembrane helix</keyword>
<dbReference type="Pfam" id="PF03816">
    <property type="entry name" value="LytR_cpsA_psr"/>
    <property type="match status" value="1"/>
</dbReference>
<keyword evidence="5" id="KW-0735">Signal-anchor</keyword>
<evidence type="ECO:0000313" key="15">
    <source>
        <dbReference type="Proteomes" id="UP000294292"/>
    </source>
</evidence>
<dbReference type="RefSeq" id="WP_134209801.1">
    <property type="nucleotide sequence ID" value="NZ_CP038015.1"/>
</dbReference>
<evidence type="ECO:0000256" key="3">
    <source>
        <dbReference type="ARBA" id="ARBA00022475"/>
    </source>
</evidence>
<dbReference type="Proteomes" id="UP000294292">
    <property type="component" value="Chromosome"/>
</dbReference>
<keyword evidence="3" id="KW-1003">Cell membrane</keyword>
<dbReference type="PANTHER" id="PTHR33392">
    <property type="entry name" value="POLYISOPRENYL-TEICHOIC ACID--PEPTIDOGLYCAN TEICHOIC ACID TRANSFERASE TAGU"/>
    <property type="match status" value="1"/>
</dbReference>
<keyword evidence="8 12" id="KW-0472">Membrane</keyword>
<dbReference type="InterPro" id="IPR050922">
    <property type="entry name" value="LytR/CpsA/Psr_CW_biosynth"/>
</dbReference>
<evidence type="ECO:0000256" key="7">
    <source>
        <dbReference type="ARBA" id="ARBA00023015"/>
    </source>
</evidence>
<proteinExistence type="inferred from homology"/>
<keyword evidence="15" id="KW-1185">Reference proteome</keyword>
<evidence type="ECO:0000256" key="5">
    <source>
        <dbReference type="ARBA" id="ARBA00022968"/>
    </source>
</evidence>
<dbReference type="KEGG" id="panc:E2636_08405"/>
<keyword evidence="7" id="KW-0805">Transcription regulation</keyword>
<evidence type="ECO:0000313" key="14">
    <source>
        <dbReference type="EMBL" id="QBP41149.1"/>
    </source>
</evidence>
<evidence type="ECO:0000256" key="9">
    <source>
        <dbReference type="ARBA" id="ARBA00023163"/>
    </source>
</evidence>
<dbReference type="NCBIfam" id="TIGR00350">
    <property type="entry name" value="lytR_cpsA_psr"/>
    <property type="match status" value="1"/>
</dbReference>
<accession>A0A4P6ZYI8</accession>
<dbReference type="PANTHER" id="PTHR33392:SF8">
    <property type="entry name" value="REGULATORY PROTEIN MSRR"/>
    <property type="match status" value="1"/>
</dbReference>
<protein>
    <recommendedName>
        <fullName evidence="11">Regulatory protein MsrR</fullName>
    </recommendedName>
</protein>
<gene>
    <name evidence="14" type="ORF">E2636_08405</name>
</gene>
<evidence type="ECO:0000259" key="13">
    <source>
        <dbReference type="Pfam" id="PF03816"/>
    </source>
</evidence>
<evidence type="ECO:0000256" key="2">
    <source>
        <dbReference type="ARBA" id="ARBA00006068"/>
    </source>
</evidence>
<dbReference type="AlphaFoldDB" id="A0A4P6ZYI8"/>
<comment type="subcellular location">
    <subcellularLocation>
        <location evidence="1">Cell membrane</location>
        <topology evidence="1">Single-pass type II membrane protein</topology>
    </subcellularLocation>
</comment>
<dbReference type="Gene3D" id="3.40.630.190">
    <property type="entry name" value="LCP protein"/>
    <property type="match status" value="1"/>
</dbReference>
<dbReference type="InterPro" id="IPR004474">
    <property type="entry name" value="LytR_CpsA_psr"/>
</dbReference>
<reference evidence="14 15" key="1">
    <citation type="submission" date="2019-03" db="EMBL/GenBank/DDBJ databases">
        <title>Complete genome sequence of Paenisporosarcina antarctica CGMCC 1.6503T.</title>
        <authorList>
            <person name="Rong J.-C."/>
            <person name="Chi N.-Y."/>
            <person name="Zhang Q.-F."/>
        </authorList>
    </citation>
    <scope>NUCLEOTIDE SEQUENCE [LARGE SCALE GENOMIC DNA]</scope>
    <source>
        <strain evidence="14 15">CGMCC 1.6503</strain>
    </source>
</reference>
<name>A0A4P6ZYI8_9BACL</name>
<evidence type="ECO:0000256" key="8">
    <source>
        <dbReference type="ARBA" id="ARBA00023136"/>
    </source>
</evidence>
<dbReference type="EMBL" id="CP038015">
    <property type="protein sequence ID" value="QBP41149.1"/>
    <property type="molecule type" value="Genomic_DNA"/>
</dbReference>
<evidence type="ECO:0000256" key="12">
    <source>
        <dbReference type="SAM" id="Phobius"/>
    </source>
</evidence>
<evidence type="ECO:0000256" key="10">
    <source>
        <dbReference type="ARBA" id="ARBA00037178"/>
    </source>
</evidence>
<sequence length="319" mass="35539">MEEQGPNRRSMKKKRKLRFGRFFMTITFLLLIGLVVFSIFQYKAGKDLASTKDQKDIKFTGDSLDVKNSSIQNVLVLGADISESGISRSDTMMLVSWNKETDEVNIVSFMRDIYASIPGGYKPQKLNVAYSLGGVQLLKDTISSMFGVPIHHYALIDFESFESLVDIVAPSGVTIDVEKAMSEKIGVSLEQGVQQLNGQELLGYARFRADEEGDFGRVARQQKVMEALKEEVLSPLNAFYYPKFAGAIQGYVQTDYSTTEEIKHVLSLGFSGGVNINKLTIPIEKSYDFSSFPGVGSVIEINVDKNKQALSEFLGMRLR</sequence>
<dbReference type="OrthoDB" id="9782542at2"/>
<keyword evidence="4 12" id="KW-0812">Transmembrane</keyword>
<feature type="transmembrane region" description="Helical" evidence="12">
    <location>
        <begin position="21"/>
        <end position="42"/>
    </location>
</feature>
<evidence type="ECO:0000256" key="6">
    <source>
        <dbReference type="ARBA" id="ARBA00022989"/>
    </source>
</evidence>
<evidence type="ECO:0000256" key="11">
    <source>
        <dbReference type="ARBA" id="ARBA00040752"/>
    </source>
</evidence>
<evidence type="ECO:0000256" key="1">
    <source>
        <dbReference type="ARBA" id="ARBA00004401"/>
    </source>
</evidence>
<evidence type="ECO:0000256" key="4">
    <source>
        <dbReference type="ARBA" id="ARBA00022692"/>
    </source>
</evidence>
<comment type="similarity">
    <text evidence="2">Belongs to the LytR/CpsA/Psr (LCP) family.</text>
</comment>
<keyword evidence="9" id="KW-0804">Transcription</keyword>
<dbReference type="GO" id="GO:0005886">
    <property type="term" value="C:plasma membrane"/>
    <property type="evidence" value="ECO:0007669"/>
    <property type="project" value="UniProtKB-SubCell"/>
</dbReference>
<feature type="domain" description="Cell envelope-related transcriptional attenuator" evidence="13">
    <location>
        <begin position="88"/>
        <end position="232"/>
    </location>
</feature>
<comment type="function">
    <text evidence="10">Involved in SarA attenuation. Affects resistance to oxacillin and teicoplanin, as well as the synthesis of virulence factors.</text>
</comment>
<organism evidence="14 15">
    <name type="scientific">Paenisporosarcina antarctica</name>
    <dbReference type="NCBI Taxonomy" id="417367"/>
    <lineage>
        <taxon>Bacteria</taxon>
        <taxon>Bacillati</taxon>
        <taxon>Bacillota</taxon>
        <taxon>Bacilli</taxon>
        <taxon>Bacillales</taxon>
        <taxon>Caryophanaceae</taxon>
        <taxon>Paenisporosarcina</taxon>
    </lineage>
</organism>